<organism evidence="9 10">
    <name type="scientific">Halopseudomonas aestusnigri</name>
    <dbReference type="NCBI Taxonomy" id="857252"/>
    <lineage>
        <taxon>Bacteria</taxon>
        <taxon>Pseudomonadati</taxon>
        <taxon>Pseudomonadota</taxon>
        <taxon>Gammaproteobacteria</taxon>
        <taxon>Pseudomonadales</taxon>
        <taxon>Pseudomonadaceae</taxon>
        <taxon>Halopseudomonas</taxon>
    </lineage>
</organism>
<dbReference type="PROSITE" id="PS00058">
    <property type="entry name" value="DNA_MISMATCH_REPAIR_1"/>
    <property type="match status" value="1"/>
</dbReference>
<dbReference type="PANTHER" id="PTHR10073:SF12">
    <property type="entry name" value="DNA MISMATCH REPAIR PROTEIN MLH1"/>
    <property type="match status" value="1"/>
</dbReference>
<evidence type="ECO:0000259" key="8">
    <source>
        <dbReference type="SMART" id="SM01340"/>
    </source>
</evidence>
<protein>
    <recommendedName>
        <fullName evidence="2 5">DNA mismatch repair protein MutL</fullName>
    </recommendedName>
</protein>
<dbReference type="Gene3D" id="3.30.565.10">
    <property type="entry name" value="Histidine kinase-like ATPase, C-terminal domain"/>
    <property type="match status" value="1"/>
</dbReference>
<dbReference type="Pfam" id="PF01119">
    <property type="entry name" value="DNA_mis_repair"/>
    <property type="match status" value="1"/>
</dbReference>
<reference evidence="9 10" key="1">
    <citation type="submission" date="2016-10" db="EMBL/GenBank/DDBJ databases">
        <authorList>
            <person name="Varghese N."/>
            <person name="Submissions S."/>
        </authorList>
    </citation>
    <scope>NUCLEOTIDE SEQUENCE [LARGE SCALE GENOMIC DNA]</scope>
    <source>
        <strain evidence="9 10">CECT 8317</strain>
    </source>
</reference>
<comment type="caution">
    <text evidence="9">The sequence shown here is derived from an EMBL/GenBank/DDBJ whole genome shotgun (WGS) entry which is preliminary data.</text>
</comment>
<dbReference type="NCBIfam" id="NF000949">
    <property type="entry name" value="PRK00095.1-2"/>
    <property type="match status" value="1"/>
</dbReference>
<dbReference type="InterPro" id="IPR020667">
    <property type="entry name" value="DNA_mismatch_repair_MutL"/>
</dbReference>
<dbReference type="SMART" id="SM01340">
    <property type="entry name" value="DNA_mis_repair"/>
    <property type="match status" value="1"/>
</dbReference>
<dbReference type="FunFam" id="3.30.230.10:FF:000013">
    <property type="entry name" value="DNA mismatch repair endonuclease MutL"/>
    <property type="match status" value="1"/>
</dbReference>
<keyword evidence="10" id="KW-1185">Reference proteome</keyword>
<dbReference type="AlphaFoldDB" id="A0AAQ1G483"/>
<dbReference type="NCBIfam" id="TIGR00585">
    <property type="entry name" value="mutl"/>
    <property type="match status" value="1"/>
</dbReference>
<dbReference type="Proteomes" id="UP000243518">
    <property type="component" value="Unassembled WGS sequence"/>
</dbReference>
<dbReference type="Gene3D" id="3.30.230.10">
    <property type="match status" value="1"/>
</dbReference>
<dbReference type="Pfam" id="PF08676">
    <property type="entry name" value="MutL_C"/>
    <property type="match status" value="1"/>
</dbReference>
<feature type="domain" description="MutL C-terminal dimerisation" evidence="7">
    <location>
        <begin position="450"/>
        <end position="593"/>
    </location>
</feature>
<dbReference type="SUPFAM" id="SSF118116">
    <property type="entry name" value="DNA mismatch repair protein MutL"/>
    <property type="match status" value="1"/>
</dbReference>
<evidence type="ECO:0000259" key="7">
    <source>
        <dbReference type="SMART" id="SM00853"/>
    </source>
</evidence>
<dbReference type="HAMAP" id="MF_00149">
    <property type="entry name" value="DNA_mis_repair"/>
    <property type="match status" value="1"/>
</dbReference>
<dbReference type="CDD" id="cd16926">
    <property type="entry name" value="HATPase_MutL-MLH-PMS-like"/>
    <property type="match status" value="1"/>
</dbReference>
<dbReference type="InterPro" id="IPR014762">
    <property type="entry name" value="DNA_mismatch_repair_CS"/>
</dbReference>
<dbReference type="InterPro" id="IPR020568">
    <property type="entry name" value="Ribosomal_Su5_D2-typ_SF"/>
</dbReference>
<evidence type="ECO:0000256" key="6">
    <source>
        <dbReference type="SAM" id="MobiDB-lite"/>
    </source>
</evidence>
<keyword evidence="3 5" id="KW-0227">DNA damage</keyword>
<gene>
    <name evidence="5" type="primary">mutL</name>
    <name evidence="9" type="ORF">SAMN05216586_101324</name>
</gene>
<dbReference type="InterPro" id="IPR013507">
    <property type="entry name" value="DNA_mismatch_S5_2-like"/>
</dbReference>
<dbReference type="GO" id="GO:0140664">
    <property type="term" value="F:ATP-dependent DNA damage sensor activity"/>
    <property type="evidence" value="ECO:0007669"/>
    <property type="project" value="InterPro"/>
</dbReference>
<dbReference type="SUPFAM" id="SSF54211">
    <property type="entry name" value="Ribosomal protein S5 domain 2-like"/>
    <property type="match status" value="1"/>
</dbReference>
<dbReference type="GO" id="GO:0005524">
    <property type="term" value="F:ATP binding"/>
    <property type="evidence" value="ECO:0007669"/>
    <property type="project" value="InterPro"/>
</dbReference>
<dbReference type="GO" id="GO:0032300">
    <property type="term" value="C:mismatch repair complex"/>
    <property type="evidence" value="ECO:0007669"/>
    <property type="project" value="InterPro"/>
</dbReference>
<dbReference type="FunFam" id="3.30.565.10:FF:000003">
    <property type="entry name" value="DNA mismatch repair endonuclease MutL"/>
    <property type="match status" value="1"/>
</dbReference>
<comment type="function">
    <text evidence="5">This protein is involved in the repair of mismatches in DNA. It is required for dam-dependent methyl-directed DNA mismatch repair. May act as a 'molecular matchmaker', a protein that promotes the formation of a stable complex between two or more DNA-binding proteins in an ATP-dependent manner without itself being part of a final effector complex.</text>
</comment>
<dbReference type="SUPFAM" id="SSF55874">
    <property type="entry name" value="ATPase domain of HSP90 chaperone/DNA topoisomerase II/histidine kinase"/>
    <property type="match status" value="1"/>
</dbReference>
<comment type="similarity">
    <text evidence="1 5">Belongs to the DNA mismatch repair MutL/HexB family.</text>
</comment>
<evidence type="ECO:0000313" key="9">
    <source>
        <dbReference type="EMBL" id="SEF54220.1"/>
    </source>
</evidence>
<feature type="domain" description="DNA mismatch repair protein S5" evidence="8">
    <location>
        <begin position="227"/>
        <end position="345"/>
    </location>
</feature>
<proteinExistence type="inferred from homology"/>
<dbReference type="Pfam" id="PF13589">
    <property type="entry name" value="HATPase_c_3"/>
    <property type="match status" value="1"/>
</dbReference>
<dbReference type="GO" id="GO:0006298">
    <property type="term" value="P:mismatch repair"/>
    <property type="evidence" value="ECO:0007669"/>
    <property type="project" value="UniProtKB-UniRule"/>
</dbReference>
<dbReference type="InterPro" id="IPR002099">
    <property type="entry name" value="MutL/Mlh/PMS"/>
</dbReference>
<dbReference type="Gene3D" id="3.30.1370.100">
    <property type="entry name" value="MutL, C-terminal domain, regulatory subdomain"/>
    <property type="match status" value="1"/>
</dbReference>
<name>A0AAQ1G483_9GAMM</name>
<dbReference type="FunFam" id="3.30.1370.100:FF:000005">
    <property type="entry name" value="DNA mismatch repair protein MutL"/>
    <property type="match status" value="1"/>
</dbReference>
<dbReference type="InterPro" id="IPR014790">
    <property type="entry name" value="MutL_C"/>
</dbReference>
<dbReference type="InterPro" id="IPR036890">
    <property type="entry name" value="HATPase_C_sf"/>
</dbReference>
<dbReference type="EMBL" id="FNVE01000001">
    <property type="protein sequence ID" value="SEF54220.1"/>
    <property type="molecule type" value="Genomic_DNA"/>
</dbReference>
<dbReference type="PANTHER" id="PTHR10073">
    <property type="entry name" value="DNA MISMATCH REPAIR PROTEIN MLH, PMS, MUTL"/>
    <property type="match status" value="1"/>
</dbReference>
<dbReference type="InterPro" id="IPR014721">
    <property type="entry name" value="Ribsml_uS5_D2-typ_fold_subgr"/>
</dbReference>
<keyword evidence="4 5" id="KW-0234">DNA repair</keyword>
<dbReference type="GO" id="GO:0016887">
    <property type="term" value="F:ATP hydrolysis activity"/>
    <property type="evidence" value="ECO:0007669"/>
    <property type="project" value="InterPro"/>
</dbReference>
<evidence type="ECO:0000256" key="1">
    <source>
        <dbReference type="ARBA" id="ARBA00006082"/>
    </source>
</evidence>
<accession>A0AAQ1G483</accession>
<sequence length="637" mass="70174">MCLPAACWSKTNADMSRIQLLSPRLANQIAAGEVVERPASVIKELLENSLDAGAKRIDIDVEQAGVKLLRVRDDGSGIEQDDLPLALSRHATSKIRDLDDLERVATLGFRGEALASVSSVSRLTLTSCPEGGDQAWQVETEGRDMAPNIRPAAHPQGTTVEVRDLFFNTPARRKFLRTEKTEFAHLEEVVKRLALSRFDVGFNLRHNGRPVFSLPPARTEQEARRRVATVCGPAFVEQSRFIDHERSGLRLWGWVGLPTFSRSQADLQYFFVNGRMIRDKLVVHAVRQAYRDVLFNGRHPTFVLFMELDPAVVDVNVHPTKHEVRFRDGRMVHDFLFSTLYRALADQRPGDQAAGEDGEGGGAPALNPVQAQPAASGIDAGVFSGQQRMALNEPPARWDAGTMPLPGQQVQSRPPAVTGAAYAGLYGAPAADAGVPDSGKDEAIPPLGYAVAQLHGVYILSENAAGLVVVDMHAAHERITYERLKLAMDQEGLRSQPLLVPETLAVSQREADCADEHADWFARLGMSLQRMGPESLAIREVPALLRQADAEQLVRDVLSDLLEYGTSDRIQAHLNELLATMACHGAVRANRRLTLAEMNGLLRDMEQTERSGQCNHGRPTWTQLSMAELDKLFLRGR</sequence>
<dbReference type="GO" id="GO:0030983">
    <property type="term" value="F:mismatched DNA binding"/>
    <property type="evidence" value="ECO:0007669"/>
    <property type="project" value="InterPro"/>
</dbReference>
<dbReference type="InterPro" id="IPR038973">
    <property type="entry name" value="MutL/Mlh/Pms-like"/>
</dbReference>
<dbReference type="InterPro" id="IPR042121">
    <property type="entry name" value="MutL_C_regsub"/>
</dbReference>
<feature type="region of interest" description="Disordered" evidence="6">
    <location>
        <begin position="349"/>
        <end position="369"/>
    </location>
</feature>
<evidence type="ECO:0000256" key="2">
    <source>
        <dbReference type="ARBA" id="ARBA00021975"/>
    </source>
</evidence>
<evidence type="ECO:0000256" key="4">
    <source>
        <dbReference type="ARBA" id="ARBA00023204"/>
    </source>
</evidence>
<evidence type="ECO:0000256" key="5">
    <source>
        <dbReference type="HAMAP-Rule" id="MF_00149"/>
    </source>
</evidence>
<evidence type="ECO:0000256" key="3">
    <source>
        <dbReference type="ARBA" id="ARBA00022763"/>
    </source>
</evidence>
<dbReference type="Gene3D" id="3.30.1540.20">
    <property type="entry name" value="MutL, C-terminal domain, dimerisation subdomain"/>
    <property type="match status" value="1"/>
</dbReference>
<evidence type="ECO:0000313" key="10">
    <source>
        <dbReference type="Proteomes" id="UP000243518"/>
    </source>
</evidence>
<dbReference type="CDD" id="cd03482">
    <property type="entry name" value="MutL_Trans_MutL"/>
    <property type="match status" value="1"/>
</dbReference>
<dbReference type="InterPro" id="IPR042120">
    <property type="entry name" value="MutL_C_dimsub"/>
</dbReference>
<dbReference type="SMART" id="SM00853">
    <property type="entry name" value="MutL_C"/>
    <property type="match status" value="1"/>
</dbReference>
<dbReference type="InterPro" id="IPR037198">
    <property type="entry name" value="MutL_C_sf"/>
</dbReference>